<dbReference type="Proteomes" id="UP000832011">
    <property type="component" value="Chromosome"/>
</dbReference>
<proteinExistence type="predicted"/>
<evidence type="ECO:0000313" key="3">
    <source>
        <dbReference type="Proteomes" id="UP000832011"/>
    </source>
</evidence>
<gene>
    <name evidence="2" type="ORF">LVJ82_00015</name>
</gene>
<dbReference type="EMBL" id="CP091511">
    <property type="protein sequence ID" value="UOO89406.1"/>
    <property type="molecule type" value="Genomic_DNA"/>
</dbReference>
<evidence type="ECO:0000313" key="2">
    <source>
        <dbReference type="EMBL" id="UOO89406.1"/>
    </source>
</evidence>
<keyword evidence="1" id="KW-0472">Membrane</keyword>
<accession>A0ABY4E226</accession>
<evidence type="ECO:0000256" key="1">
    <source>
        <dbReference type="SAM" id="Phobius"/>
    </source>
</evidence>
<name>A0ABY4E226_9NEIS</name>
<keyword evidence="1" id="KW-0812">Transmembrane</keyword>
<keyword evidence="3" id="KW-1185">Reference proteome</keyword>
<keyword evidence="1" id="KW-1133">Transmembrane helix</keyword>
<dbReference type="RefSeq" id="WP_058357104.1">
    <property type="nucleotide sequence ID" value="NZ_CABKVG010000010.1"/>
</dbReference>
<feature type="transmembrane region" description="Helical" evidence="1">
    <location>
        <begin position="41"/>
        <end position="60"/>
    </location>
</feature>
<reference evidence="2 3" key="1">
    <citation type="journal article" date="2022" name="Res Sq">
        <title>Evolution of multicellular longitudinally dividing oral cavity symbionts (Neisseriaceae).</title>
        <authorList>
            <person name="Nyongesa S."/>
            <person name="Weber P."/>
            <person name="Bernet E."/>
            <person name="Pullido F."/>
            <person name="Nieckarz M."/>
            <person name="Delaby M."/>
            <person name="Nieves C."/>
            <person name="Viehboeck T."/>
            <person name="Krause N."/>
            <person name="Rivera-Millot A."/>
            <person name="Nakamura A."/>
            <person name="Vischer N."/>
            <person name="VanNieuwenhze M."/>
            <person name="Brun Y."/>
            <person name="Cava F."/>
            <person name="Bulgheresi S."/>
            <person name="Veyrier F."/>
        </authorList>
    </citation>
    <scope>NUCLEOTIDE SEQUENCE [LARGE SCALE GENOMIC DNA]</scope>
    <source>
        <strain evidence="2 3">SN4</strain>
    </source>
</reference>
<sequence length="61" mass="6712">MHSLCLYGSATAVLPFFIMQPLMGMGIAARNTATPWRNRGKSLVVHVLFGLSVYVVAQLLY</sequence>
<feature type="transmembrane region" description="Helical" evidence="1">
    <location>
        <begin position="6"/>
        <end position="29"/>
    </location>
</feature>
<organism evidence="2 3">
    <name type="scientific">Vitreoscilla massiliensis</name>
    <dbReference type="NCBI Taxonomy" id="1689272"/>
    <lineage>
        <taxon>Bacteria</taxon>
        <taxon>Pseudomonadati</taxon>
        <taxon>Pseudomonadota</taxon>
        <taxon>Betaproteobacteria</taxon>
        <taxon>Neisseriales</taxon>
        <taxon>Neisseriaceae</taxon>
        <taxon>Vitreoscilla</taxon>
    </lineage>
</organism>
<protein>
    <submittedName>
        <fullName evidence="2">DUF2938 domain-containing protein</fullName>
    </submittedName>
</protein>
<dbReference type="InterPro" id="IPR021329">
    <property type="entry name" value="DUF2938"/>
</dbReference>
<dbReference type="Pfam" id="PF11158">
    <property type="entry name" value="DUF2938"/>
    <property type="match status" value="1"/>
</dbReference>